<comment type="caution">
    <text evidence="5">The sequence shown here is derived from an EMBL/GenBank/DDBJ whole genome shotgun (WGS) entry which is preliminary data.</text>
</comment>
<dbReference type="PANTHER" id="PTHR43373">
    <property type="entry name" value="NA(+)/H(+) ANTIPORTER SUBUNIT"/>
    <property type="match status" value="1"/>
</dbReference>
<evidence type="ECO:0000259" key="4">
    <source>
        <dbReference type="Pfam" id="PF00361"/>
    </source>
</evidence>
<evidence type="ECO:0000256" key="3">
    <source>
        <dbReference type="SAM" id="Phobius"/>
    </source>
</evidence>
<dbReference type="RefSeq" id="WP_123929399.1">
    <property type="nucleotide sequence ID" value="NZ_RKRE01000002.1"/>
</dbReference>
<evidence type="ECO:0000313" key="6">
    <source>
        <dbReference type="Proteomes" id="UP000282654"/>
    </source>
</evidence>
<organism evidence="5 6">
    <name type="scientific">Thermodesulfitimonas autotrophica</name>
    <dbReference type="NCBI Taxonomy" id="1894989"/>
    <lineage>
        <taxon>Bacteria</taxon>
        <taxon>Bacillati</taxon>
        <taxon>Bacillota</taxon>
        <taxon>Clostridia</taxon>
        <taxon>Thermoanaerobacterales</taxon>
        <taxon>Thermoanaerobacteraceae</taxon>
        <taxon>Thermodesulfitimonas</taxon>
    </lineage>
</organism>
<evidence type="ECO:0000256" key="2">
    <source>
        <dbReference type="RuleBase" id="RU000320"/>
    </source>
</evidence>
<dbReference type="InterPro" id="IPR001750">
    <property type="entry name" value="ND/Mrp_TM"/>
</dbReference>
<dbReference type="PRINTS" id="PR01434">
    <property type="entry name" value="NADHDHGNASE5"/>
</dbReference>
<feature type="transmembrane region" description="Helical" evidence="3">
    <location>
        <begin position="317"/>
        <end position="336"/>
    </location>
</feature>
<feature type="transmembrane region" description="Helical" evidence="3">
    <location>
        <begin position="210"/>
        <end position="228"/>
    </location>
</feature>
<feature type="transmembrane region" description="Helical" evidence="3">
    <location>
        <begin position="248"/>
        <end position="271"/>
    </location>
</feature>
<dbReference type="OrthoDB" id="9807568at2"/>
<feature type="transmembrane region" description="Helical" evidence="3">
    <location>
        <begin position="34"/>
        <end position="54"/>
    </location>
</feature>
<feature type="transmembrane region" description="Helical" evidence="3">
    <location>
        <begin position="166"/>
        <end position="189"/>
    </location>
</feature>
<accession>A0A3N5BB69</accession>
<dbReference type="GO" id="GO:0012505">
    <property type="term" value="C:endomembrane system"/>
    <property type="evidence" value="ECO:0007669"/>
    <property type="project" value="UniProtKB-SubCell"/>
</dbReference>
<dbReference type="GO" id="GO:0016020">
    <property type="term" value="C:membrane"/>
    <property type="evidence" value="ECO:0007669"/>
    <property type="project" value="UniProtKB-SubCell"/>
</dbReference>
<feature type="transmembrane region" description="Helical" evidence="3">
    <location>
        <begin position="82"/>
        <end position="101"/>
    </location>
</feature>
<evidence type="ECO:0000256" key="1">
    <source>
        <dbReference type="ARBA" id="ARBA00004127"/>
    </source>
</evidence>
<dbReference type="EMBL" id="RKRE01000002">
    <property type="protein sequence ID" value="RPF46918.1"/>
    <property type="molecule type" value="Genomic_DNA"/>
</dbReference>
<evidence type="ECO:0000313" key="5">
    <source>
        <dbReference type="EMBL" id="RPF46918.1"/>
    </source>
</evidence>
<feature type="transmembrane region" description="Helical" evidence="3">
    <location>
        <begin position="415"/>
        <end position="436"/>
    </location>
</feature>
<reference evidence="5 6" key="1">
    <citation type="submission" date="2018-11" db="EMBL/GenBank/DDBJ databases">
        <title>Genomic Encyclopedia of Type Strains, Phase IV (KMG-IV): sequencing the most valuable type-strain genomes for metagenomic binning, comparative biology and taxonomic classification.</title>
        <authorList>
            <person name="Goeker M."/>
        </authorList>
    </citation>
    <scope>NUCLEOTIDE SEQUENCE [LARGE SCALE GENOMIC DNA]</scope>
    <source>
        <strain evidence="5 6">DSM 102936</strain>
    </source>
</reference>
<keyword evidence="6" id="KW-1185">Reference proteome</keyword>
<dbReference type="InterPro" id="IPR050616">
    <property type="entry name" value="CPA3_Na-H_Antiporter_A"/>
</dbReference>
<keyword evidence="3" id="KW-0472">Membrane</keyword>
<keyword evidence="3" id="KW-1133">Transmembrane helix</keyword>
<dbReference type="PANTHER" id="PTHR43373:SF1">
    <property type="entry name" value="NA(+)_H(+) ANTIPORTER SUBUNIT A"/>
    <property type="match status" value="1"/>
</dbReference>
<keyword evidence="2 3" id="KW-0812">Transmembrane</keyword>
<name>A0A3N5BB69_9THEO</name>
<comment type="subcellular location">
    <subcellularLocation>
        <location evidence="1">Endomembrane system</location>
        <topology evidence="1">Multi-pass membrane protein</topology>
    </subcellularLocation>
    <subcellularLocation>
        <location evidence="2">Membrane</location>
        <topology evidence="2">Multi-pass membrane protein</topology>
    </subcellularLocation>
</comment>
<feature type="transmembrane region" description="Helical" evidence="3">
    <location>
        <begin position="283"/>
        <end position="301"/>
    </location>
</feature>
<dbReference type="AlphaFoldDB" id="A0A3N5BB69"/>
<sequence length="487" mass="52814">MMELLPLCAICVSLLAAGLIVLIGDRNPNLREAVSIIAGVLKFSFVVMMIPPFLEGKEIAIKIATILPGIDLAFKVDGLGLLFAIGASFLWVLTTFYSIGYMRSLQEHAQTRYFACFAISLASTMGIAFASNLFTMFIFYEALTIATIPLVAHKEDKESLEGGRQYVIYLLGGAKLFALAAIVITYILTGTLEFRHGGIISQELTDLHKGLLQLALLLYVYGFTKAAVMPLHSWLPAAMVAPTPVSALLHAVAVVKAGVFSIARVILHVYGPQTIKSLGIQDILFILTAFTIITASCIALTRDNFKARLAFSTVSNLSYIILGVTMLSPAAIVGGLIHISMHAFSKITMFFVAGSVYVSSHKTEISQLNGIGRKMPVSMFSFLLATLSMIGIPVFAGFVSKFYLVEGALAIGKPILVGVFVTSSLLNAAYFLPIVYRAFFMNPDDPTSLESVKENYFCAIPLLITALFTILLGIYPDFLIKLIKTVI</sequence>
<dbReference type="Pfam" id="PF00361">
    <property type="entry name" value="Proton_antipo_M"/>
    <property type="match status" value="1"/>
</dbReference>
<proteinExistence type="predicted"/>
<dbReference type="Proteomes" id="UP000282654">
    <property type="component" value="Unassembled WGS sequence"/>
</dbReference>
<feature type="transmembrane region" description="Helical" evidence="3">
    <location>
        <begin position="380"/>
        <end position="403"/>
    </location>
</feature>
<feature type="domain" description="NADH:quinone oxidoreductase/Mrp antiporter transmembrane" evidence="4">
    <location>
        <begin position="130"/>
        <end position="426"/>
    </location>
</feature>
<gene>
    <name evidence="5" type="ORF">EDD75_1179</name>
</gene>
<protein>
    <submittedName>
        <fullName evidence="5">Multisubunit sodium/proton antiporter MrpD subunit</fullName>
    </submittedName>
</protein>
<feature type="transmembrane region" description="Helical" evidence="3">
    <location>
        <begin position="456"/>
        <end position="475"/>
    </location>
</feature>
<feature type="transmembrane region" description="Helical" evidence="3">
    <location>
        <begin position="113"/>
        <end position="140"/>
    </location>
</feature>